<dbReference type="Proteomes" id="UP000319712">
    <property type="component" value="Unassembled WGS sequence"/>
</dbReference>
<gene>
    <name evidence="1" type="ORF">SAMN06264867_106230</name>
</gene>
<reference evidence="1 2" key="1">
    <citation type="submission" date="2017-05" db="EMBL/GenBank/DDBJ databases">
        <authorList>
            <person name="Varghese N."/>
            <person name="Submissions S."/>
        </authorList>
    </citation>
    <scope>NUCLEOTIDE SEQUENCE [LARGE SCALE GENOMIC DNA]</scope>
    <source>
        <strain evidence="1 2">DSM 19504</strain>
    </source>
</reference>
<sequence length="106" mass="11580">MASKQSAHGSSARTKEFDIDLAAEGNGRHRGPNYVLAEVSVDANSTLRIEIEAANQYDWQLDVWFVDGSLEVGDVFCEGDSVPDDMVPNWVERVAGVVGRRLDGGR</sequence>
<dbReference type="AlphaFoldDB" id="A0A521DES4"/>
<dbReference type="RefSeq" id="WP_142986791.1">
    <property type="nucleotide sequence ID" value="NZ_FXTD01000006.1"/>
</dbReference>
<protein>
    <submittedName>
        <fullName evidence="1">Uncharacterized protein</fullName>
    </submittedName>
</protein>
<dbReference type="OrthoDB" id="324441at2157"/>
<evidence type="ECO:0000313" key="2">
    <source>
        <dbReference type="Proteomes" id="UP000319712"/>
    </source>
</evidence>
<keyword evidence="2" id="KW-1185">Reference proteome</keyword>
<accession>A0A521DES4</accession>
<dbReference type="EMBL" id="FXTD01000006">
    <property type="protein sequence ID" value="SMO70098.1"/>
    <property type="molecule type" value="Genomic_DNA"/>
</dbReference>
<proteinExistence type="predicted"/>
<organism evidence="1 2">
    <name type="scientific">Halorubrum cibi</name>
    <dbReference type="NCBI Taxonomy" id="413815"/>
    <lineage>
        <taxon>Archaea</taxon>
        <taxon>Methanobacteriati</taxon>
        <taxon>Methanobacteriota</taxon>
        <taxon>Stenosarchaea group</taxon>
        <taxon>Halobacteria</taxon>
        <taxon>Halobacteriales</taxon>
        <taxon>Haloferacaceae</taxon>
        <taxon>Halorubrum</taxon>
    </lineage>
</organism>
<name>A0A521DES4_9EURY</name>
<evidence type="ECO:0000313" key="1">
    <source>
        <dbReference type="EMBL" id="SMO70098.1"/>
    </source>
</evidence>